<dbReference type="InterPro" id="IPR051623">
    <property type="entry name" value="FTCD"/>
</dbReference>
<dbReference type="EMBL" id="AJ937760">
    <property type="protein sequence ID" value="CAI78471.1"/>
    <property type="molecule type" value="Genomic_DNA"/>
</dbReference>
<comment type="pathway">
    <text evidence="2">Amino-acid degradation; L-histidine degradation into L-glutamate; L-glutamate from N-formimidoyl-L-glutamate (transferase route): step 1/1.</text>
</comment>
<protein>
    <recommendedName>
        <fullName evidence="3">glutamate formimidoyltransferase</fullName>
        <ecNumber evidence="3">2.1.2.5</ecNumber>
    </recommendedName>
</protein>
<dbReference type="EC" id="2.1.2.5" evidence="3"/>
<evidence type="ECO:0000256" key="4">
    <source>
        <dbReference type="ARBA" id="ARBA00022490"/>
    </source>
</evidence>
<dbReference type="GO" id="GO:0030409">
    <property type="term" value="F:glutamate formimidoyltransferase activity"/>
    <property type="evidence" value="ECO:0007669"/>
    <property type="project" value="UniProtKB-EC"/>
</dbReference>
<dbReference type="GO" id="GO:0019557">
    <property type="term" value="P:L-histidine catabolic process to glutamate and formate"/>
    <property type="evidence" value="ECO:0007669"/>
    <property type="project" value="UniProtKB-UniPathway"/>
</dbReference>
<sequence length="342" mass="37225">MSIWSLRWSSGVVSSSPAGRRERARGSGADGTSILEVDMKLVECVPNFSEGRRPEVIDAIVGEMTAVDGVRLLDREMDADHNRAVVTIVGEPEAVLEGVFRGMARASELIDLTKHEGEHPRMGATDVVPFVPIKGVTMDDCVELARRLAERVGRELGIPVFLYEAACTRPDRENLANVRKGQFEGLCQEIGKNPDREPDCGPNCIHPTAGATAIGARPFLVAYNINLGTADVNVAKAIAKAIRHSNGGLRHVKAMGFAIKDRGIAQVSINMVNFRGTPLFRAFEMVKSEAERYGVPVIGSEIVGLVPADALVDCAEFYLRLENFKRDQVLENRLSSEDGSDQ</sequence>
<dbReference type="InterPro" id="IPR004227">
    <property type="entry name" value="Formiminotransferase_cat"/>
</dbReference>
<evidence type="ECO:0000256" key="2">
    <source>
        <dbReference type="ARBA" id="ARBA00005082"/>
    </source>
</evidence>
<keyword evidence="4" id="KW-0963">Cytoplasm</keyword>
<dbReference type="Pfam" id="PF07837">
    <property type="entry name" value="FTCD_N"/>
    <property type="match status" value="1"/>
</dbReference>
<dbReference type="GO" id="GO:0005737">
    <property type="term" value="C:cytoplasm"/>
    <property type="evidence" value="ECO:0007669"/>
    <property type="project" value="UniProtKB-SubCell"/>
</dbReference>
<keyword evidence="6" id="KW-0369">Histidine metabolism</keyword>
<feature type="domain" description="Formiminotransferase N-terminal subdomain" evidence="10">
    <location>
        <begin position="40"/>
        <end position="218"/>
    </location>
</feature>
<dbReference type="InterPro" id="IPR037064">
    <property type="entry name" value="Formiminotransferase_N_sf"/>
</dbReference>
<evidence type="ECO:0000256" key="5">
    <source>
        <dbReference type="ARBA" id="ARBA00022679"/>
    </source>
</evidence>
<accession>Q2Z0C9</accession>
<feature type="compositionally biased region" description="Low complexity" evidence="8">
    <location>
        <begin position="9"/>
        <end position="18"/>
    </location>
</feature>
<dbReference type="InterPro" id="IPR013802">
    <property type="entry name" value="Formiminotransferase_C"/>
</dbReference>
<dbReference type="AlphaFoldDB" id="Q2Z0C9"/>
<feature type="region of interest" description="Disordered" evidence="8">
    <location>
        <begin position="1"/>
        <end position="29"/>
    </location>
</feature>
<dbReference type="InterPro" id="IPR022384">
    <property type="entry name" value="FormiminoTrfase_cat_dom_sf"/>
</dbReference>
<name>Q2Z0C9_9BACT</name>
<evidence type="ECO:0000256" key="7">
    <source>
        <dbReference type="ARBA" id="ARBA00022954"/>
    </source>
</evidence>
<keyword evidence="7" id="KW-0290">Folate-binding</keyword>
<dbReference type="UniPathway" id="UPA00379">
    <property type="reaction ID" value="UER00555"/>
</dbReference>
<dbReference type="GO" id="GO:0005542">
    <property type="term" value="F:folic acid binding"/>
    <property type="evidence" value="ECO:0007669"/>
    <property type="project" value="UniProtKB-KW"/>
</dbReference>
<dbReference type="Gene3D" id="3.30.990.10">
    <property type="entry name" value="Formiminotransferase, N-terminal subdomain"/>
    <property type="match status" value="1"/>
</dbReference>
<keyword evidence="5" id="KW-0808">Transferase</keyword>
<evidence type="ECO:0000259" key="9">
    <source>
        <dbReference type="SMART" id="SM01221"/>
    </source>
</evidence>
<dbReference type="InterPro" id="IPR037070">
    <property type="entry name" value="Formiminotransferase_C_sf"/>
</dbReference>
<dbReference type="GO" id="GO:0019556">
    <property type="term" value="P:L-histidine catabolic process to glutamate and formamide"/>
    <property type="evidence" value="ECO:0007669"/>
    <property type="project" value="UniProtKB-UniPathway"/>
</dbReference>
<dbReference type="SMART" id="SM01222">
    <property type="entry name" value="FTCD_N"/>
    <property type="match status" value="1"/>
</dbReference>
<dbReference type="NCBIfam" id="TIGR02024">
    <property type="entry name" value="FtcD"/>
    <property type="match status" value="1"/>
</dbReference>
<evidence type="ECO:0000313" key="11">
    <source>
        <dbReference type="EMBL" id="CAI78471.1"/>
    </source>
</evidence>
<dbReference type="Gene3D" id="3.30.70.670">
    <property type="entry name" value="Formiminotransferase, C-terminal subdomain"/>
    <property type="match status" value="1"/>
</dbReference>
<evidence type="ECO:0000256" key="8">
    <source>
        <dbReference type="SAM" id="MobiDB-lite"/>
    </source>
</evidence>
<organism evidence="11">
    <name type="scientific">uncultured Latescibacterota bacterium</name>
    <dbReference type="NCBI Taxonomy" id="199737"/>
    <lineage>
        <taxon>Bacteria</taxon>
        <taxon>Pseudomonadati</taxon>
        <taxon>Candidatus Latescibacterota</taxon>
        <taxon>environmental samples</taxon>
    </lineage>
</organism>
<proteinExistence type="predicted"/>
<comment type="subcellular location">
    <subcellularLocation>
        <location evidence="1">Cytoplasm</location>
    </subcellularLocation>
</comment>
<dbReference type="PANTHER" id="PTHR12234:SF8">
    <property type="entry name" value="FORMIMINOTRANSFERASE-CYCLODEAMINASE"/>
    <property type="match status" value="1"/>
</dbReference>
<evidence type="ECO:0000256" key="1">
    <source>
        <dbReference type="ARBA" id="ARBA00004496"/>
    </source>
</evidence>
<evidence type="ECO:0000256" key="6">
    <source>
        <dbReference type="ARBA" id="ARBA00022808"/>
    </source>
</evidence>
<dbReference type="SMART" id="SM01221">
    <property type="entry name" value="FTCD"/>
    <property type="match status" value="1"/>
</dbReference>
<feature type="domain" description="Formiminotransferase C-terminal subdomain" evidence="9">
    <location>
        <begin position="219"/>
        <end position="333"/>
    </location>
</feature>
<dbReference type="Pfam" id="PF02971">
    <property type="entry name" value="FTCD"/>
    <property type="match status" value="1"/>
</dbReference>
<dbReference type="SUPFAM" id="SSF55116">
    <property type="entry name" value="Formiminotransferase domain of formiminotransferase-cyclodeaminase"/>
    <property type="match status" value="2"/>
</dbReference>
<evidence type="ECO:0000256" key="3">
    <source>
        <dbReference type="ARBA" id="ARBA00012252"/>
    </source>
</evidence>
<dbReference type="PANTHER" id="PTHR12234">
    <property type="entry name" value="FORMIMINOTRANSFERASE-CYCLODEAMINASE"/>
    <property type="match status" value="1"/>
</dbReference>
<evidence type="ECO:0000259" key="10">
    <source>
        <dbReference type="SMART" id="SM01222"/>
    </source>
</evidence>
<reference evidence="11" key="1">
    <citation type="journal article" date="2005" name="Environ. Microbiol.">
        <title>Lateral gene transfer and phylogenetic assignment of environmental fosmid clones.</title>
        <authorList>
            <person name="Nesbo C.L."/>
            <person name="Boucher Y."/>
            <person name="Dlutek M."/>
            <person name="Doolittle F.W."/>
        </authorList>
    </citation>
    <scope>NUCLEOTIDE SEQUENCE</scope>
</reference>
<dbReference type="InterPro" id="IPR012886">
    <property type="entry name" value="Formiminotransferase_N"/>
</dbReference>